<comment type="similarity">
    <text evidence="3">Belongs to the mitochondrion-specific ribosomal protein mS38 family.</text>
</comment>
<evidence type="ECO:0000259" key="6">
    <source>
        <dbReference type="SMART" id="SM01155"/>
    </source>
</evidence>
<feature type="region of interest" description="Disordered" evidence="5">
    <location>
        <begin position="37"/>
        <end position="103"/>
    </location>
</feature>
<comment type="subcellular location">
    <subcellularLocation>
        <location evidence="1">Mitochondrion</location>
    </subcellularLocation>
</comment>
<name>E5A4Q2_LEPMJ</name>
<accession>E5A4Q2</accession>
<dbReference type="OrthoDB" id="5364404at2759"/>
<dbReference type="EMBL" id="FP929134">
    <property type="protein sequence ID" value="CBX98600.1"/>
    <property type="molecule type" value="Genomic_DNA"/>
</dbReference>
<dbReference type="GeneID" id="13282084"/>
<dbReference type="Pfam" id="PF08213">
    <property type="entry name" value="COX24_C"/>
    <property type="match status" value="1"/>
</dbReference>
<evidence type="ECO:0000256" key="3">
    <source>
        <dbReference type="ARBA" id="ARBA00035647"/>
    </source>
</evidence>
<evidence type="ECO:0000256" key="5">
    <source>
        <dbReference type="SAM" id="MobiDB-lite"/>
    </source>
</evidence>
<evidence type="ECO:0000313" key="7">
    <source>
        <dbReference type="EMBL" id="CBX98600.1"/>
    </source>
</evidence>
<dbReference type="VEuPathDB" id="FungiDB:LEMA_P078390.1"/>
<dbReference type="PANTHER" id="PTHR32035:SF3">
    <property type="entry name" value="SMALL RIBOSOMAL SUBUNIT PROTEIN MS38"/>
    <property type="match status" value="1"/>
</dbReference>
<keyword evidence="8" id="KW-1185">Reference proteome</keyword>
<proteinExistence type="inferred from homology"/>
<gene>
    <name evidence="7" type="ORF">LEMA_P078390.1</name>
</gene>
<keyword evidence="2" id="KW-0496">Mitochondrion</keyword>
<feature type="domain" description="Ribosomal protein mS38 C-terminal" evidence="6">
    <location>
        <begin position="282"/>
        <end position="315"/>
    </location>
</feature>
<dbReference type="AlphaFoldDB" id="E5A4Q2"/>
<dbReference type="SMART" id="SM01155">
    <property type="entry name" value="DUF1713"/>
    <property type="match status" value="1"/>
</dbReference>
<dbReference type="STRING" id="985895.E5A4Q2"/>
<dbReference type="eggNOG" id="ENOG502S2R6">
    <property type="taxonomic scope" value="Eukaryota"/>
</dbReference>
<dbReference type="PANTHER" id="PTHR32035">
    <property type="entry name" value="AURORA KINASE A-INTERACTING PROTEIN"/>
    <property type="match status" value="1"/>
</dbReference>
<evidence type="ECO:0000256" key="2">
    <source>
        <dbReference type="ARBA" id="ARBA00023128"/>
    </source>
</evidence>
<dbReference type="InParanoid" id="E5A4Q2"/>
<dbReference type="OMA" id="RQCENGQ"/>
<reference evidence="8" key="1">
    <citation type="journal article" date="2011" name="Nat. Commun.">
        <title>Effector diversification within compartments of the Leptosphaeria maculans genome affected by Repeat-Induced Point mutations.</title>
        <authorList>
            <person name="Rouxel T."/>
            <person name="Grandaubert J."/>
            <person name="Hane J.K."/>
            <person name="Hoede C."/>
            <person name="van de Wouw A.P."/>
            <person name="Couloux A."/>
            <person name="Dominguez V."/>
            <person name="Anthouard V."/>
            <person name="Bally P."/>
            <person name="Bourras S."/>
            <person name="Cozijnsen A.J."/>
            <person name="Ciuffetti L.M."/>
            <person name="Degrave A."/>
            <person name="Dilmaghani A."/>
            <person name="Duret L."/>
            <person name="Fudal I."/>
            <person name="Goodwin S.B."/>
            <person name="Gout L."/>
            <person name="Glaser N."/>
            <person name="Linglin J."/>
            <person name="Kema G.H.J."/>
            <person name="Lapalu N."/>
            <person name="Lawrence C.B."/>
            <person name="May K."/>
            <person name="Meyer M."/>
            <person name="Ollivier B."/>
            <person name="Poulain J."/>
            <person name="Schoch C.L."/>
            <person name="Simon A."/>
            <person name="Spatafora J.W."/>
            <person name="Stachowiak A."/>
            <person name="Turgeon B.G."/>
            <person name="Tyler B.M."/>
            <person name="Vincent D."/>
            <person name="Weissenbach J."/>
            <person name="Amselem J."/>
            <person name="Quesneville H."/>
            <person name="Oliver R.P."/>
            <person name="Wincker P."/>
            <person name="Balesdent M.-H."/>
            <person name="Howlett B.J."/>
        </authorList>
    </citation>
    <scope>NUCLEOTIDE SEQUENCE [LARGE SCALE GENOMIC DNA]</scope>
    <source>
        <strain evidence="8">JN3 / isolate v23.1.3 / race Av1-4-5-6-7-8</strain>
    </source>
</reference>
<evidence type="ECO:0000256" key="4">
    <source>
        <dbReference type="ARBA" id="ARBA00035682"/>
    </source>
</evidence>
<dbReference type="GO" id="GO:0005739">
    <property type="term" value="C:mitochondrion"/>
    <property type="evidence" value="ECO:0007669"/>
    <property type="project" value="UniProtKB-SubCell"/>
</dbReference>
<dbReference type="HOGENOM" id="CLU_035429_0_0_1"/>
<evidence type="ECO:0000256" key="1">
    <source>
        <dbReference type="ARBA" id="ARBA00004173"/>
    </source>
</evidence>
<dbReference type="Proteomes" id="UP000002668">
    <property type="component" value="Genome"/>
</dbReference>
<sequence>MFSPAIGRAARTANTFSCAPASCLLRATLDPAPQQAFRPRYQRRLSSSKPSSPPSSRKKAGVLEENASAKQVGSEPPSMGAKTKQKEASTAPPKHNIPYVPSTDHTDSAEVKMASFFGLHRPLSSLKPVIPRPTSTAEFDALFDPAHFQDAQKRQVASKVLQHTVDTLVEAMEDLRAANPDDYEMYVSAPQAREEPVYHLDRLHEHTEQSILNLASRMIPFAPPPAPTPHDKLAVQFKAITRTLAGDVDRTNTQSSFPALRAARSTPFRAHVARRRLVDSMLLISVKRQRKLKMKKHKYKKLMKKTRLLRRKLDRL</sequence>
<protein>
    <recommendedName>
        <fullName evidence="4">Small ribosomal subunit protein mS38</fullName>
    </recommendedName>
</protein>
<evidence type="ECO:0000313" key="8">
    <source>
        <dbReference type="Proteomes" id="UP000002668"/>
    </source>
</evidence>
<organism evidence="8">
    <name type="scientific">Leptosphaeria maculans (strain JN3 / isolate v23.1.3 / race Av1-4-5-6-7-8)</name>
    <name type="common">Blackleg fungus</name>
    <name type="synonym">Phoma lingam</name>
    <dbReference type="NCBI Taxonomy" id="985895"/>
    <lineage>
        <taxon>Eukaryota</taxon>
        <taxon>Fungi</taxon>
        <taxon>Dikarya</taxon>
        <taxon>Ascomycota</taxon>
        <taxon>Pezizomycotina</taxon>
        <taxon>Dothideomycetes</taxon>
        <taxon>Pleosporomycetidae</taxon>
        <taxon>Pleosporales</taxon>
        <taxon>Pleosporineae</taxon>
        <taxon>Leptosphaeriaceae</taxon>
        <taxon>Plenodomus</taxon>
        <taxon>Plenodomus lingam/Leptosphaeria maculans species complex</taxon>
    </lineage>
</organism>
<dbReference type="InterPro" id="IPR013177">
    <property type="entry name" value="Ribosomal_mS38_C"/>
</dbReference>